<dbReference type="PANTHER" id="PTHR37293">
    <property type="entry name" value="PHAGE REPLICATION PROTEIN-RELATED"/>
    <property type="match status" value="1"/>
</dbReference>
<dbReference type="InterPro" id="IPR017019">
    <property type="entry name" value="DNA_replication_prd_bac"/>
</dbReference>
<dbReference type="Pfam" id="PF07261">
    <property type="entry name" value="DnaB_2"/>
    <property type="match status" value="2"/>
</dbReference>
<comment type="similarity">
    <text evidence="1">Belongs to the DnaB/DnaD family.</text>
</comment>
<gene>
    <name evidence="4" type="ORF">SAMN02745973_01186</name>
</gene>
<dbReference type="OrthoDB" id="1652900at2"/>
<evidence type="ECO:0000256" key="2">
    <source>
        <dbReference type="SAM" id="MobiDB-lite"/>
    </source>
</evidence>
<keyword evidence="5" id="KW-1185">Reference proteome</keyword>
<feature type="domain" description="DnaB/C C-terminal" evidence="3">
    <location>
        <begin position="134"/>
        <end position="205"/>
    </location>
</feature>
<dbReference type="InterPro" id="IPR006343">
    <property type="entry name" value="DnaB/C_C"/>
</dbReference>
<dbReference type="NCBIfam" id="TIGR01446">
    <property type="entry name" value="DnaD_dom"/>
    <property type="match status" value="2"/>
</dbReference>
<dbReference type="InterPro" id="IPR053162">
    <property type="entry name" value="DnaD"/>
</dbReference>
<dbReference type="PIRSF" id="PIRSF033722">
    <property type="entry name" value="DnaD_CA_C3587_prd"/>
    <property type="match status" value="1"/>
</dbReference>
<feature type="domain" description="DnaB/C C-terminal" evidence="3">
    <location>
        <begin position="225"/>
        <end position="290"/>
    </location>
</feature>
<accession>A0A1T4M490</accession>
<evidence type="ECO:0000313" key="4">
    <source>
        <dbReference type="EMBL" id="SJZ61810.1"/>
    </source>
</evidence>
<protein>
    <submittedName>
        <fullName evidence="4">DnaD and phage-associated domain-containing protein</fullName>
    </submittedName>
</protein>
<sequence length="337" mass="40149">MNRFQFAIQNEDLGITPVENLFINHYLPKAPGDFVKVYLLGLKFCFHNTEPLSNQVIAKTLDLLESDVVKAWNYWQEQGIIKIEQTGEETTISFLNIKEVILNQSNPPQNNSSSFSVQEFVNSRKNKKIREMHDTIEKMYGRPLSTVELKLYKEWMEEYSFSPEVIILLLEDCFNRGHSELAYIKQVALNWFNAGVKNPEDAEKYMLIHKEKWEKYYKIMSCLGFKRPPTQKEMELMNKWFFNYRMDLDIILEACSKTTSISQPNFRYIDKILTDWYHKEFTTLKQVKEEQESFPKKYVPKKTDKKRANNRLDMDHDYDMDHLEKKLLKRNRSDLSD</sequence>
<dbReference type="AlphaFoldDB" id="A0A1T4M490"/>
<organism evidence="4 5">
    <name type="scientific">Garciella nitratireducens DSM 15102</name>
    <dbReference type="NCBI Taxonomy" id="1121911"/>
    <lineage>
        <taxon>Bacteria</taxon>
        <taxon>Bacillati</taxon>
        <taxon>Bacillota</taxon>
        <taxon>Clostridia</taxon>
        <taxon>Eubacteriales</taxon>
        <taxon>Eubacteriaceae</taxon>
        <taxon>Garciella</taxon>
    </lineage>
</organism>
<dbReference type="SUPFAM" id="SSF158499">
    <property type="entry name" value="DnaD domain-like"/>
    <property type="match status" value="2"/>
</dbReference>
<evidence type="ECO:0000259" key="3">
    <source>
        <dbReference type="Pfam" id="PF07261"/>
    </source>
</evidence>
<evidence type="ECO:0000313" key="5">
    <source>
        <dbReference type="Proteomes" id="UP000196365"/>
    </source>
</evidence>
<proteinExistence type="inferred from homology"/>
<dbReference type="PANTHER" id="PTHR37293:SF5">
    <property type="entry name" value="DNA REPLICATION PROTEIN"/>
    <property type="match status" value="1"/>
</dbReference>
<dbReference type="RefSeq" id="WP_087678628.1">
    <property type="nucleotide sequence ID" value="NZ_FUWV01000006.1"/>
</dbReference>
<feature type="compositionally biased region" description="Basic and acidic residues" evidence="2">
    <location>
        <begin position="306"/>
        <end position="317"/>
    </location>
</feature>
<dbReference type="Proteomes" id="UP000196365">
    <property type="component" value="Unassembled WGS sequence"/>
</dbReference>
<dbReference type="EMBL" id="FUWV01000006">
    <property type="protein sequence ID" value="SJZ61810.1"/>
    <property type="molecule type" value="Genomic_DNA"/>
</dbReference>
<feature type="region of interest" description="Disordered" evidence="2">
    <location>
        <begin position="293"/>
        <end position="317"/>
    </location>
</feature>
<name>A0A1T4M490_9FIRM</name>
<dbReference type="Gene3D" id="1.10.10.630">
    <property type="entry name" value="DnaD domain-like"/>
    <property type="match status" value="2"/>
</dbReference>
<evidence type="ECO:0000256" key="1">
    <source>
        <dbReference type="ARBA" id="ARBA00093462"/>
    </source>
</evidence>
<dbReference type="InterPro" id="IPR034829">
    <property type="entry name" value="DnaD-like_sf"/>
</dbReference>
<reference evidence="4 5" key="1">
    <citation type="submission" date="2017-02" db="EMBL/GenBank/DDBJ databases">
        <authorList>
            <person name="Peterson S.W."/>
        </authorList>
    </citation>
    <scope>NUCLEOTIDE SEQUENCE [LARGE SCALE GENOMIC DNA]</scope>
    <source>
        <strain evidence="4 5">DSM 15102</strain>
    </source>
</reference>